<dbReference type="EMBL" id="JARPUR010000001">
    <property type="protein sequence ID" value="KAK4884426.1"/>
    <property type="molecule type" value="Genomic_DNA"/>
</dbReference>
<dbReference type="HAMAP" id="MF_03051">
    <property type="entry name" value="MOCS2A"/>
    <property type="match status" value="1"/>
</dbReference>
<dbReference type="InterPro" id="IPR012675">
    <property type="entry name" value="Beta-grasp_dom_sf"/>
</dbReference>
<evidence type="ECO:0000256" key="2">
    <source>
        <dbReference type="ARBA" id="ARBA00022490"/>
    </source>
</evidence>
<dbReference type="GO" id="GO:1990133">
    <property type="term" value="C:molybdopterin adenylyltransferase complex"/>
    <property type="evidence" value="ECO:0007669"/>
    <property type="project" value="TreeGrafter"/>
</dbReference>
<dbReference type="FunFam" id="3.10.20.30:FF:000010">
    <property type="entry name" value="Molybdopterin synthase sulfur carrier subunit"/>
    <property type="match status" value="1"/>
</dbReference>
<comment type="pathway">
    <text evidence="1 6">Cofactor biosynthesis; molybdopterin biosynthesis.</text>
</comment>
<dbReference type="Pfam" id="PF02597">
    <property type="entry name" value="ThiS"/>
    <property type="match status" value="1"/>
</dbReference>
<dbReference type="Gene3D" id="3.10.20.30">
    <property type="match status" value="1"/>
</dbReference>
<proteinExistence type="inferred from homology"/>
<dbReference type="AlphaFoldDB" id="A0AAN7PKG3"/>
<evidence type="ECO:0000256" key="4">
    <source>
        <dbReference type="ARBA" id="ARBA00022741"/>
    </source>
</evidence>
<dbReference type="InterPro" id="IPR028887">
    <property type="entry name" value="MOCS2A_euk"/>
</dbReference>
<gene>
    <name evidence="6" type="primary">Mocs2</name>
    <name evidence="7" type="ORF">RN001_000697</name>
</gene>
<dbReference type="GO" id="GO:0030366">
    <property type="term" value="F:molybdopterin synthase activity"/>
    <property type="evidence" value="ECO:0007669"/>
    <property type="project" value="UniProtKB-UniRule"/>
</dbReference>
<comment type="subcellular location">
    <subcellularLocation>
        <location evidence="6">Cytoplasm</location>
    </subcellularLocation>
</comment>
<name>A0AAN7PKG3_9COLE</name>
<keyword evidence="5 6" id="KW-0501">Molybdenum cofactor biosynthesis</keyword>
<evidence type="ECO:0000256" key="5">
    <source>
        <dbReference type="ARBA" id="ARBA00023150"/>
    </source>
</evidence>
<dbReference type="InterPro" id="IPR044672">
    <property type="entry name" value="MOCS2A"/>
</dbReference>
<keyword evidence="2 6" id="KW-0963">Cytoplasm</keyword>
<dbReference type="PANTHER" id="PTHR33359">
    <property type="entry name" value="MOLYBDOPTERIN SYNTHASE SULFUR CARRIER SUBUNIT"/>
    <property type="match status" value="1"/>
</dbReference>
<organism evidence="7 8">
    <name type="scientific">Aquatica leii</name>
    <dbReference type="NCBI Taxonomy" id="1421715"/>
    <lineage>
        <taxon>Eukaryota</taxon>
        <taxon>Metazoa</taxon>
        <taxon>Ecdysozoa</taxon>
        <taxon>Arthropoda</taxon>
        <taxon>Hexapoda</taxon>
        <taxon>Insecta</taxon>
        <taxon>Pterygota</taxon>
        <taxon>Neoptera</taxon>
        <taxon>Endopterygota</taxon>
        <taxon>Coleoptera</taxon>
        <taxon>Polyphaga</taxon>
        <taxon>Elateriformia</taxon>
        <taxon>Elateroidea</taxon>
        <taxon>Lampyridae</taxon>
        <taxon>Luciolinae</taxon>
        <taxon>Aquatica</taxon>
    </lineage>
</organism>
<feature type="modified residue" description="Glycyl adenylate; alternate" evidence="6">
    <location>
        <position position="84"/>
    </location>
</feature>
<dbReference type="PANTHER" id="PTHR33359:SF1">
    <property type="entry name" value="MOLYBDOPTERIN SYNTHASE SULFUR CARRIER SUBUNIT"/>
    <property type="match status" value="1"/>
</dbReference>
<dbReference type="GO" id="GO:1990140">
    <property type="term" value="C:molybdopterin synthase complex"/>
    <property type="evidence" value="ECO:0007669"/>
    <property type="project" value="UniProtKB-UniRule"/>
</dbReference>
<dbReference type="SUPFAM" id="SSF54285">
    <property type="entry name" value="MoaD/ThiS"/>
    <property type="match status" value="1"/>
</dbReference>
<keyword evidence="4 6" id="KW-0547">Nucleotide-binding</keyword>
<comment type="similarity">
    <text evidence="6">Belongs to the MoaD family. MOCS2A subfamily.</text>
</comment>
<keyword evidence="8" id="KW-1185">Reference proteome</keyword>
<feature type="modified residue" description="1-thioglycine; alternate" evidence="6">
    <location>
        <position position="84"/>
    </location>
</feature>
<comment type="PTM">
    <text evidence="6">C-terminal thiocarboxylation occurs in 2 steps, it is first acyl-adenylated (-COAMP) via the hesA/moeB/thiF part of MOCS3, then thiocarboxylated (-COSH) via the rhodanese domain of MOCS3.</text>
</comment>
<evidence type="ECO:0000256" key="3">
    <source>
        <dbReference type="ARBA" id="ARBA00022553"/>
    </source>
</evidence>
<dbReference type="CDD" id="cd00754">
    <property type="entry name" value="Ubl_MoaD"/>
    <property type="match status" value="1"/>
</dbReference>
<keyword evidence="3 6" id="KW-0597">Phosphoprotein</keyword>
<comment type="function">
    <text evidence="6">Acts as a sulfur carrier required for molybdopterin biosynthesis. Component of the molybdopterin synthase complex that catalyzes the conversion of precursor Z into molybdopterin by mediating the incorporation of 2 sulfur atoms into precursor Z to generate a dithiolene group. In the complex, serves as sulfur donor by being thiocarboxylated (-COSH) at its C-terminus by MOCS3. After interaction with MOCS2B, the sulfur is then transferred to precursor Z to form molybdopterin.</text>
</comment>
<comment type="caution">
    <text evidence="7">The sequence shown here is derived from an EMBL/GenBank/DDBJ whole genome shotgun (WGS) entry which is preliminary data.</text>
</comment>
<dbReference type="GO" id="GO:0006777">
    <property type="term" value="P:Mo-molybdopterin cofactor biosynthetic process"/>
    <property type="evidence" value="ECO:0007669"/>
    <property type="project" value="UniProtKB-UniRule"/>
</dbReference>
<reference evidence="8" key="1">
    <citation type="submission" date="2023-01" db="EMBL/GenBank/DDBJ databases">
        <title>Key to firefly adult light organ development and bioluminescence: homeobox transcription factors regulate luciferase expression and transportation to peroxisome.</title>
        <authorList>
            <person name="Fu X."/>
        </authorList>
    </citation>
    <scope>NUCLEOTIDE SEQUENCE [LARGE SCALE GENOMIC DNA]</scope>
</reference>
<accession>A0AAN7PKG3</accession>
<dbReference type="GO" id="GO:0000166">
    <property type="term" value="F:nucleotide binding"/>
    <property type="evidence" value="ECO:0007669"/>
    <property type="project" value="UniProtKB-KW"/>
</dbReference>
<comment type="miscellaneous">
    <text evidence="6">This protein is produced by a bicistronic gene which also produces the large subunit (MOCS2B).</text>
</comment>
<dbReference type="InterPro" id="IPR016155">
    <property type="entry name" value="Mopterin_synth/thiamin_S_b"/>
</dbReference>
<evidence type="ECO:0000256" key="6">
    <source>
        <dbReference type="HAMAP-Rule" id="MF_03051"/>
    </source>
</evidence>
<evidence type="ECO:0000256" key="1">
    <source>
        <dbReference type="ARBA" id="ARBA00005046"/>
    </source>
</evidence>
<protein>
    <recommendedName>
        <fullName evidence="6">Molybdopterin synthase sulfur carrier subunit</fullName>
    </recommendedName>
    <alternativeName>
        <fullName evidence="6">Molybdenum cofactor synthesis protein 2 small subunit</fullName>
    </alternativeName>
    <alternativeName>
        <fullName evidence="6">Molybdenum cofactor synthesis protein 2A</fullName>
        <shortName evidence="6">MOCS2A</shortName>
    </alternativeName>
    <alternativeName>
        <fullName evidence="6">Sulfur carrier protein MOCS2A</fullName>
    </alternativeName>
</protein>
<evidence type="ECO:0000313" key="8">
    <source>
        <dbReference type="Proteomes" id="UP001353858"/>
    </source>
</evidence>
<evidence type="ECO:0000313" key="7">
    <source>
        <dbReference type="EMBL" id="KAK4884426.1"/>
    </source>
</evidence>
<comment type="subunit">
    <text evidence="6">Heterotetramer; composed of 2 small (MOCS2A) and 2 large (MOCS2B) subunits.</text>
</comment>
<dbReference type="InterPro" id="IPR003749">
    <property type="entry name" value="ThiS/MoaD-like"/>
</dbReference>
<sequence length="84" mass="9223">MTTEVKLVFFAKAREIVGKNHIIIEVNSTISYKDLLKTVVDRFALGDIEKSIILCVNEEYCSASDTLHLSKGDEIAIIPPLSGG</sequence>
<dbReference type="Proteomes" id="UP001353858">
    <property type="component" value="Unassembled WGS sequence"/>
</dbReference>